<sequence length="296" mass="33272">MKEVNYNELKKGGFMRQIQKDHFSLRLRVVGGRLTSSQLKKIYEVANKYGKGYVHLTARQGVEIPFIKLQDIEAVKKELSEAGLEPGACGPRVRTITACQGSSICPNGIIDTTELANECDKRYYAQELPHKFKIGITGCGNNCLKAEENDLGIKGAIEPEWEESSCTFCGLCQAVCPAKAIQIDEKNKKITIDRDKCTYCGRCVKSCPTNSWKGKPGYLLYFGGMFGNNVALGKQILPILFSKEDVHKVIQATLKFYKKYGKQGERFRNTLERVGWNIFKKELEKAIENKGSDFDE</sequence>
<feature type="domain" description="4Fe-4S ferredoxin-type" evidence="7">
    <location>
        <begin position="188"/>
        <end position="217"/>
    </location>
</feature>
<dbReference type="InterPro" id="IPR005117">
    <property type="entry name" value="NiRdtase/SiRdtase_haem-b_fer"/>
</dbReference>
<evidence type="ECO:0000259" key="7">
    <source>
        <dbReference type="PROSITE" id="PS51379"/>
    </source>
</evidence>
<dbReference type="Pfam" id="PF00037">
    <property type="entry name" value="Fer4"/>
    <property type="match status" value="2"/>
</dbReference>
<proteinExistence type="predicted"/>
<evidence type="ECO:0000256" key="1">
    <source>
        <dbReference type="ARBA" id="ARBA00022485"/>
    </source>
</evidence>
<keyword evidence="1" id="KW-0004">4Fe-4S</keyword>
<dbReference type="Pfam" id="PF03460">
    <property type="entry name" value="NIR_SIR_ferr"/>
    <property type="match status" value="1"/>
</dbReference>
<dbReference type="PANTHER" id="PTHR32439">
    <property type="entry name" value="FERREDOXIN--NITRITE REDUCTASE, CHLOROPLASTIC"/>
    <property type="match status" value="1"/>
</dbReference>
<dbReference type="GO" id="GO:0046872">
    <property type="term" value="F:metal ion binding"/>
    <property type="evidence" value="ECO:0007669"/>
    <property type="project" value="UniProtKB-KW"/>
</dbReference>
<keyword evidence="3" id="KW-0479">Metal-binding</keyword>
<evidence type="ECO:0000256" key="3">
    <source>
        <dbReference type="ARBA" id="ARBA00022723"/>
    </source>
</evidence>
<name>A0A7C5Z9N7_9FIRM</name>
<protein>
    <submittedName>
        <fullName evidence="8">4Fe-4S dicluster domain-containing protein</fullName>
    </submittedName>
</protein>
<keyword evidence="5" id="KW-0408">Iron</keyword>
<dbReference type="AlphaFoldDB" id="A0A7C5Z9N7"/>
<accession>A0A7C5Z9N7</accession>
<dbReference type="EMBL" id="DRUZ01000107">
    <property type="protein sequence ID" value="HHS02678.1"/>
    <property type="molecule type" value="Genomic_DNA"/>
</dbReference>
<comment type="caution">
    <text evidence="8">The sequence shown here is derived from an EMBL/GenBank/DDBJ whole genome shotgun (WGS) entry which is preliminary data.</text>
</comment>
<feature type="domain" description="4Fe-4S ferredoxin-type" evidence="7">
    <location>
        <begin position="157"/>
        <end position="186"/>
    </location>
</feature>
<evidence type="ECO:0000256" key="2">
    <source>
        <dbReference type="ARBA" id="ARBA00022617"/>
    </source>
</evidence>
<dbReference type="Gene3D" id="3.30.413.10">
    <property type="entry name" value="Sulfite Reductase Hemoprotein, domain 1"/>
    <property type="match status" value="1"/>
</dbReference>
<dbReference type="InterPro" id="IPR017900">
    <property type="entry name" value="4Fe4S_Fe_S_CS"/>
</dbReference>
<dbReference type="GO" id="GO:0020037">
    <property type="term" value="F:heme binding"/>
    <property type="evidence" value="ECO:0007669"/>
    <property type="project" value="InterPro"/>
</dbReference>
<dbReference type="SUPFAM" id="SSF54862">
    <property type="entry name" value="4Fe-4S ferredoxins"/>
    <property type="match status" value="1"/>
</dbReference>
<evidence type="ECO:0000256" key="5">
    <source>
        <dbReference type="ARBA" id="ARBA00023004"/>
    </source>
</evidence>
<dbReference type="InterPro" id="IPR006067">
    <property type="entry name" value="NO2/SO3_Rdtase_4Fe4S_dom"/>
</dbReference>
<dbReference type="InterPro" id="IPR036136">
    <property type="entry name" value="Nit/Sulf_reduc_fer-like_dom_sf"/>
</dbReference>
<dbReference type="InterPro" id="IPR045854">
    <property type="entry name" value="NO2/SO3_Rdtase_4Fe4S_sf"/>
</dbReference>
<dbReference type="SUPFAM" id="SSF56014">
    <property type="entry name" value="Nitrite and sulphite reductase 4Fe-4S domain-like"/>
    <property type="match status" value="1"/>
</dbReference>
<dbReference type="PROSITE" id="PS51379">
    <property type="entry name" value="4FE4S_FER_2"/>
    <property type="match status" value="2"/>
</dbReference>
<dbReference type="Gene3D" id="3.30.70.20">
    <property type="match status" value="1"/>
</dbReference>
<dbReference type="PROSITE" id="PS00198">
    <property type="entry name" value="4FE4S_FER_1"/>
    <property type="match status" value="1"/>
</dbReference>
<dbReference type="Gene3D" id="3.30.70.3340">
    <property type="match status" value="1"/>
</dbReference>
<dbReference type="PROSITE" id="PS00365">
    <property type="entry name" value="NIR_SIR"/>
    <property type="match status" value="1"/>
</dbReference>
<dbReference type="Pfam" id="PF01077">
    <property type="entry name" value="NIR_SIR"/>
    <property type="match status" value="1"/>
</dbReference>
<keyword evidence="6" id="KW-0411">Iron-sulfur</keyword>
<keyword evidence="2" id="KW-0349">Heme</keyword>
<reference evidence="8" key="1">
    <citation type="journal article" date="2020" name="mSystems">
        <title>Genome- and Community-Level Interaction Insights into Carbon Utilization and Element Cycling Functions of Hydrothermarchaeota in Hydrothermal Sediment.</title>
        <authorList>
            <person name="Zhou Z."/>
            <person name="Liu Y."/>
            <person name="Xu W."/>
            <person name="Pan J."/>
            <person name="Luo Z.H."/>
            <person name="Li M."/>
        </authorList>
    </citation>
    <scope>NUCLEOTIDE SEQUENCE [LARGE SCALE GENOMIC DNA]</scope>
    <source>
        <strain evidence="8">SpSt-102</strain>
    </source>
</reference>
<dbReference type="GO" id="GO:0051539">
    <property type="term" value="F:4 iron, 4 sulfur cluster binding"/>
    <property type="evidence" value="ECO:0007669"/>
    <property type="project" value="UniProtKB-KW"/>
</dbReference>
<organism evidence="8">
    <name type="scientific">Caldicellulosiruptor owensensis</name>
    <dbReference type="NCBI Taxonomy" id="55205"/>
    <lineage>
        <taxon>Bacteria</taxon>
        <taxon>Bacillati</taxon>
        <taxon>Bacillota</taxon>
        <taxon>Bacillota incertae sedis</taxon>
        <taxon>Caldicellulosiruptorales</taxon>
        <taxon>Caldicellulosiruptoraceae</taxon>
        <taxon>Caldicellulosiruptor</taxon>
    </lineage>
</organism>
<dbReference type="InterPro" id="IPR006066">
    <property type="entry name" value="NO2/SO3_Rdtase_FeS/sirohaem_BS"/>
</dbReference>
<dbReference type="PRINTS" id="PR00397">
    <property type="entry name" value="SIROHAEM"/>
</dbReference>
<evidence type="ECO:0000256" key="6">
    <source>
        <dbReference type="ARBA" id="ARBA00023014"/>
    </source>
</evidence>
<dbReference type="GO" id="GO:0016491">
    <property type="term" value="F:oxidoreductase activity"/>
    <property type="evidence" value="ECO:0007669"/>
    <property type="project" value="UniProtKB-KW"/>
</dbReference>
<dbReference type="SUPFAM" id="SSF55124">
    <property type="entry name" value="Nitrite/Sulfite reductase N-terminal domain-like"/>
    <property type="match status" value="1"/>
</dbReference>
<evidence type="ECO:0000256" key="4">
    <source>
        <dbReference type="ARBA" id="ARBA00023002"/>
    </source>
</evidence>
<dbReference type="InterPro" id="IPR051329">
    <property type="entry name" value="NIR_SIR_4Fe-4S"/>
</dbReference>
<gene>
    <name evidence="8" type="ORF">ENL71_09445</name>
</gene>
<keyword evidence="4" id="KW-0560">Oxidoreductase</keyword>
<dbReference type="InterPro" id="IPR017896">
    <property type="entry name" value="4Fe4S_Fe-S-bd"/>
</dbReference>
<evidence type="ECO:0000313" key="8">
    <source>
        <dbReference type="EMBL" id="HHS02678.1"/>
    </source>
</evidence>
<dbReference type="PANTHER" id="PTHR32439:SF9">
    <property type="entry name" value="BLR3264 PROTEIN"/>
    <property type="match status" value="1"/>
</dbReference>